<dbReference type="OrthoDB" id="340674at2"/>
<protein>
    <submittedName>
        <fullName evidence="1">Uncharacterized protein</fullName>
    </submittedName>
</protein>
<evidence type="ECO:0000313" key="1">
    <source>
        <dbReference type="EMBL" id="TGK96815.1"/>
    </source>
</evidence>
<accession>A0A2M9Y5C8</accession>
<evidence type="ECO:0000313" key="2">
    <source>
        <dbReference type="Proteomes" id="UP000297891"/>
    </source>
</evidence>
<reference evidence="1" key="1">
    <citation type="journal article" date="2019" name="PLoS Negl. Trop. Dis.">
        <title>Revisiting the worldwide diversity of Leptospira species in the environment.</title>
        <authorList>
            <person name="Vincent A.T."/>
            <person name="Schiettekatte O."/>
            <person name="Bourhy P."/>
            <person name="Veyrier F.J."/>
            <person name="Picardeau M."/>
        </authorList>
    </citation>
    <scope>NUCLEOTIDE SEQUENCE [LARGE SCALE GENOMIC DNA]</scope>
    <source>
        <strain evidence="1">201800277</strain>
    </source>
</reference>
<keyword evidence="2" id="KW-1185">Reference proteome</keyword>
<proteinExistence type="predicted"/>
<comment type="caution">
    <text evidence="1">The sequence shown here is derived from an EMBL/GenBank/DDBJ whole genome shotgun (WGS) entry which is preliminary data.</text>
</comment>
<sequence length="271" mass="31957">MGVFSSTDKKKNESDWLNLDDLSLVDVSKELNTSLNMEPRLFNRFTHYEVEQLLVSAGLIAAVEKRGFPNPIIELEILNNFDNRIYIKTENRKILVHTRLKVSQFQMKGDDEQFPMIYIDWLLTQNINFEPGDIKKELYFGQEYPGLNVLNEFTDFIRVLSKRLGTSGAFNVPEYFHDAVLFSRKFRFIDPEKEGTFRALVKNFRGTNLRSLSSQIHQNRVRYENGEPYEWKYGEMISCTDVYLEKKVFHEAYFKKVEEVKEKLKFTLVSK</sequence>
<dbReference type="Proteomes" id="UP000297891">
    <property type="component" value="Unassembled WGS sequence"/>
</dbReference>
<dbReference type="AlphaFoldDB" id="A0A2M9Y5C8"/>
<dbReference type="EMBL" id="RQFP01000001">
    <property type="protein sequence ID" value="TGK96815.1"/>
    <property type="molecule type" value="Genomic_DNA"/>
</dbReference>
<name>A0A2M9Y5C8_9LEPT</name>
<dbReference type="RefSeq" id="WP_100789976.1">
    <property type="nucleotide sequence ID" value="NZ_NPDQ01000002.1"/>
</dbReference>
<organism evidence="1 2">
    <name type="scientific">Leptospira brenneri</name>
    <dbReference type="NCBI Taxonomy" id="2023182"/>
    <lineage>
        <taxon>Bacteria</taxon>
        <taxon>Pseudomonadati</taxon>
        <taxon>Spirochaetota</taxon>
        <taxon>Spirochaetia</taxon>
        <taxon>Leptospirales</taxon>
        <taxon>Leptospiraceae</taxon>
        <taxon>Leptospira</taxon>
    </lineage>
</organism>
<gene>
    <name evidence="1" type="ORF">EHQ30_09545</name>
</gene>